<evidence type="ECO:0000256" key="6">
    <source>
        <dbReference type="ARBA" id="ARBA00022989"/>
    </source>
</evidence>
<dbReference type="GeneID" id="112213457"/>
<dbReference type="PANTHER" id="PTHR21137:SF35">
    <property type="entry name" value="ODORANT RECEPTOR 19A-RELATED"/>
    <property type="match status" value="1"/>
</dbReference>
<evidence type="ECO:0000313" key="12">
    <source>
        <dbReference type="RefSeq" id="XP_033178690.1"/>
    </source>
</evidence>
<keyword evidence="5 10" id="KW-0552">Olfaction</keyword>
<dbReference type="InterPro" id="IPR004117">
    <property type="entry name" value="7tm6_olfct_rcpt"/>
</dbReference>
<keyword evidence="11" id="KW-1185">Reference proteome</keyword>
<evidence type="ECO:0000256" key="10">
    <source>
        <dbReference type="RuleBase" id="RU351113"/>
    </source>
</evidence>
<evidence type="ECO:0000256" key="5">
    <source>
        <dbReference type="ARBA" id="ARBA00022725"/>
    </source>
</evidence>
<keyword evidence="4 10" id="KW-0812">Transmembrane</keyword>
<dbReference type="Pfam" id="PF02949">
    <property type="entry name" value="7tm_6"/>
    <property type="match status" value="2"/>
</dbReference>
<dbReference type="OrthoDB" id="6617147at2759"/>
<dbReference type="GO" id="GO:0007165">
    <property type="term" value="P:signal transduction"/>
    <property type="evidence" value="ECO:0007669"/>
    <property type="project" value="UniProtKB-KW"/>
</dbReference>
<dbReference type="RefSeq" id="XP_033178690.1">
    <property type="nucleotide sequence ID" value="XM_033322799.1"/>
</dbReference>
<sequence length="402" mass="46488">MDTQRDRVIDLNNVYAWNYNLLKFMGIWPEERKWNRSSSYLVLLPFLTMMCFACGPQTINLSIIAGDSDLVIENLSNNITFMVSIMKTLTVWINGIPLKSLLGYMANDWDAVTTNIERETMVNTARITRKITIGSTLMVNIVILAFVPARLSSMKNNDITLFLRGYYPYNTSISPNFELTMIAQYVAAIYAANTYTTVDTLVVLLIFHVCGQLSILRQDLGRIDSYDKKNIEMKMQKIVEKHEYINRFVLRKFVILLKILGNIYSEENKLEFAGRIENSFNMMLLFQMLSCTIQICSQFYQVIMPRYFLEKKNEWIVISRGGKLLKWQFFQSTEIANTAYNTKWYDLPPKNARGLVIIMCRARSSPLQITAGRFCSFTFALYCQVLKTSMGYVSVLHAMKNQ</sequence>
<dbReference type="Proteomes" id="UP000515180">
    <property type="component" value="Unplaced"/>
</dbReference>
<evidence type="ECO:0000256" key="8">
    <source>
        <dbReference type="ARBA" id="ARBA00023170"/>
    </source>
</evidence>
<dbReference type="GO" id="GO:0004984">
    <property type="term" value="F:olfactory receptor activity"/>
    <property type="evidence" value="ECO:0007669"/>
    <property type="project" value="InterPro"/>
</dbReference>
<accession>A0A6P8L443</accession>
<evidence type="ECO:0000256" key="3">
    <source>
        <dbReference type="ARBA" id="ARBA00022606"/>
    </source>
</evidence>
<keyword evidence="6 10" id="KW-1133">Transmembrane helix</keyword>
<gene>
    <name evidence="12" type="primary">LOC112213457</name>
</gene>
<evidence type="ECO:0000256" key="1">
    <source>
        <dbReference type="ARBA" id="ARBA00004651"/>
    </source>
</evidence>
<evidence type="ECO:0000256" key="9">
    <source>
        <dbReference type="ARBA" id="ARBA00023224"/>
    </source>
</evidence>
<evidence type="ECO:0000256" key="7">
    <source>
        <dbReference type="ARBA" id="ARBA00023136"/>
    </source>
</evidence>
<proteinExistence type="inferred from homology"/>
<feature type="transmembrane region" description="Helical" evidence="10">
    <location>
        <begin position="182"/>
        <end position="207"/>
    </location>
</feature>
<name>A0A6P8L443_BOMIM</name>
<evidence type="ECO:0000256" key="4">
    <source>
        <dbReference type="ARBA" id="ARBA00022692"/>
    </source>
</evidence>
<keyword evidence="8 10" id="KW-0675">Receptor</keyword>
<evidence type="ECO:0000256" key="2">
    <source>
        <dbReference type="ARBA" id="ARBA00022475"/>
    </source>
</evidence>
<comment type="caution">
    <text evidence="10">Lacks conserved residue(s) required for the propagation of feature annotation.</text>
</comment>
<organism evidence="11 12">
    <name type="scientific">Bombus impatiens</name>
    <name type="common">Bumblebee</name>
    <dbReference type="NCBI Taxonomy" id="132113"/>
    <lineage>
        <taxon>Eukaryota</taxon>
        <taxon>Metazoa</taxon>
        <taxon>Ecdysozoa</taxon>
        <taxon>Arthropoda</taxon>
        <taxon>Hexapoda</taxon>
        <taxon>Insecta</taxon>
        <taxon>Pterygota</taxon>
        <taxon>Neoptera</taxon>
        <taxon>Endopterygota</taxon>
        <taxon>Hymenoptera</taxon>
        <taxon>Apocrita</taxon>
        <taxon>Aculeata</taxon>
        <taxon>Apoidea</taxon>
        <taxon>Anthophila</taxon>
        <taxon>Apidae</taxon>
        <taxon>Bombus</taxon>
        <taxon>Pyrobombus</taxon>
    </lineage>
</organism>
<keyword evidence="9 10" id="KW-0807">Transducer</keyword>
<protein>
    <recommendedName>
        <fullName evidence="10">Odorant receptor</fullName>
    </recommendedName>
</protein>
<feature type="transmembrane region" description="Helical" evidence="10">
    <location>
        <begin position="40"/>
        <end position="59"/>
    </location>
</feature>
<comment type="similarity">
    <text evidence="10">Belongs to the insect chemoreceptor superfamily. Heteromeric odorant receptor channel (TC 1.A.69) family.</text>
</comment>
<comment type="subcellular location">
    <subcellularLocation>
        <location evidence="1 10">Cell membrane</location>
        <topology evidence="1 10">Multi-pass membrane protein</topology>
    </subcellularLocation>
</comment>
<evidence type="ECO:0000313" key="11">
    <source>
        <dbReference type="Proteomes" id="UP000515180"/>
    </source>
</evidence>
<dbReference type="PANTHER" id="PTHR21137">
    <property type="entry name" value="ODORANT RECEPTOR"/>
    <property type="match status" value="1"/>
</dbReference>
<keyword evidence="7 10" id="KW-0472">Membrane</keyword>
<feature type="transmembrane region" description="Helical" evidence="10">
    <location>
        <begin position="79"/>
        <end position="98"/>
    </location>
</feature>
<reference evidence="12" key="1">
    <citation type="submission" date="2025-08" db="UniProtKB">
        <authorList>
            <consortium name="RefSeq"/>
        </authorList>
    </citation>
    <scope>IDENTIFICATION</scope>
</reference>
<dbReference type="GO" id="GO:0005886">
    <property type="term" value="C:plasma membrane"/>
    <property type="evidence" value="ECO:0007669"/>
    <property type="project" value="UniProtKB-SubCell"/>
</dbReference>
<dbReference type="AlphaFoldDB" id="A0A6P8L443"/>
<keyword evidence="3 10" id="KW-0716">Sensory transduction</keyword>
<dbReference type="GO" id="GO:0005549">
    <property type="term" value="F:odorant binding"/>
    <property type="evidence" value="ECO:0007669"/>
    <property type="project" value="InterPro"/>
</dbReference>
<keyword evidence="2" id="KW-1003">Cell membrane</keyword>
<feature type="transmembrane region" description="Helical" evidence="10">
    <location>
        <begin position="131"/>
        <end position="151"/>
    </location>
</feature>